<protein>
    <submittedName>
        <fullName evidence="1">Uncharacterized protein</fullName>
    </submittedName>
</protein>
<gene>
    <name evidence="1" type="ORF">D6D85_05515</name>
</gene>
<organism evidence="1 2">
    <name type="scientific">Candidatus Methanodesulfokora washburnensis</name>
    <dbReference type="NCBI Taxonomy" id="2478471"/>
    <lineage>
        <taxon>Archaea</taxon>
        <taxon>Thermoproteota</taxon>
        <taxon>Candidatus Korarchaeia</taxon>
        <taxon>Candidatus Korarchaeia incertae sedis</taxon>
        <taxon>Candidatus Methanodesulfokora</taxon>
    </lineage>
</organism>
<dbReference type="EMBL" id="RCOS01000068">
    <property type="protein sequence ID" value="RSN75788.1"/>
    <property type="molecule type" value="Genomic_DNA"/>
</dbReference>
<dbReference type="AlphaFoldDB" id="A0A429GPK9"/>
<reference evidence="1 2" key="1">
    <citation type="submission" date="2018-10" db="EMBL/GenBank/DDBJ databases">
        <title>Co-occurring genomic capacity for anaerobic methane metabolism and dissimilatory sulfite reduction discovered in the Korarchaeota.</title>
        <authorList>
            <person name="Mckay L.J."/>
            <person name="Dlakic M."/>
            <person name="Fields M.W."/>
            <person name="Delmont T.O."/>
            <person name="Eren A.M."/>
            <person name="Jay Z.J."/>
            <person name="Klingelsmith K.B."/>
            <person name="Rusch D.B."/>
            <person name="Inskeep W.P."/>
        </authorList>
    </citation>
    <scope>NUCLEOTIDE SEQUENCE [LARGE SCALE GENOMIC DNA]</scope>
    <source>
        <strain evidence="1 2">MDKW</strain>
    </source>
</reference>
<proteinExistence type="predicted"/>
<dbReference type="Proteomes" id="UP000277582">
    <property type="component" value="Unassembled WGS sequence"/>
</dbReference>
<evidence type="ECO:0000313" key="1">
    <source>
        <dbReference type="EMBL" id="RSN75788.1"/>
    </source>
</evidence>
<evidence type="ECO:0000313" key="2">
    <source>
        <dbReference type="Proteomes" id="UP000277582"/>
    </source>
</evidence>
<name>A0A429GPK9_9CREN</name>
<accession>A0A429GPK9</accession>
<keyword evidence="2" id="KW-1185">Reference proteome</keyword>
<sequence>MSRMVRSLLRMMGLYELTDHEDRLEIDREIERRTGVSCDEAIEMGLIGRDEFLSIVQEILRRKKGRKEVELYI</sequence>
<comment type="caution">
    <text evidence="1">The sequence shown here is derived from an EMBL/GenBank/DDBJ whole genome shotgun (WGS) entry which is preliminary data.</text>
</comment>
<dbReference type="RefSeq" id="WP_125671030.1">
    <property type="nucleotide sequence ID" value="NZ_RCOS01000068.1"/>
</dbReference>